<dbReference type="InterPro" id="IPR012312">
    <property type="entry name" value="Hemerythrin-like"/>
</dbReference>
<evidence type="ECO:0000259" key="1">
    <source>
        <dbReference type="Pfam" id="PF01814"/>
    </source>
</evidence>
<comment type="caution">
    <text evidence="2">The sequence shown here is derived from an EMBL/GenBank/DDBJ whole genome shotgun (WGS) entry which is preliminary data.</text>
</comment>
<dbReference type="PANTHER" id="PTHR39966">
    <property type="entry name" value="BLL2471 PROTEIN-RELATED"/>
    <property type="match status" value="1"/>
</dbReference>
<keyword evidence="3" id="KW-1185">Reference proteome</keyword>
<sequence>MSCQTRWGYTYSCSIHMEMLSAELENFKAGLEPGSMLHTLISEHDVILKFLDSLDEANNMIQNMDTYKPEAVIFKELRHIAEHLVETEKHHQREEDVLFPELEKRGISGPSRIMRMEHDMLRPRKKRLKEISENVEDIDFADFKGELNELTRFIVFNLRDHIFKENHILYPTAFEVIDDPEVWKKMLNDADQIGYCCFTPGRQ</sequence>
<evidence type="ECO:0000313" key="3">
    <source>
        <dbReference type="Proteomes" id="UP000322976"/>
    </source>
</evidence>
<dbReference type="Gene3D" id="1.20.120.520">
    <property type="entry name" value="nmb1532 protein domain like"/>
    <property type="match status" value="1"/>
</dbReference>
<evidence type="ECO:0000313" key="2">
    <source>
        <dbReference type="EMBL" id="TZE82935.1"/>
    </source>
</evidence>
<dbReference type="Proteomes" id="UP000322976">
    <property type="component" value="Unassembled WGS sequence"/>
</dbReference>
<organism evidence="2 3">
    <name type="scientific">Calorimonas adulescens</name>
    <dbReference type="NCBI Taxonomy" id="2606906"/>
    <lineage>
        <taxon>Bacteria</taxon>
        <taxon>Bacillati</taxon>
        <taxon>Bacillota</taxon>
        <taxon>Clostridia</taxon>
        <taxon>Thermoanaerobacterales</taxon>
        <taxon>Thermoanaerobacteraceae</taxon>
        <taxon>Calorimonas</taxon>
    </lineage>
</organism>
<dbReference type="Pfam" id="PF01814">
    <property type="entry name" value="Hemerythrin"/>
    <property type="match status" value="1"/>
</dbReference>
<dbReference type="GO" id="GO:0005886">
    <property type="term" value="C:plasma membrane"/>
    <property type="evidence" value="ECO:0007669"/>
    <property type="project" value="TreeGrafter"/>
</dbReference>
<dbReference type="RefSeq" id="WP_149544492.1">
    <property type="nucleotide sequence ID" value="NZ_VTPS01000003.1"/>
</dbReference>
<protein>
    <submittedName>
        <fullName evidence="2">DUF438 domain-containing protein</fullName>
    </submittedName>
</protein>
<dbReference type="EMBL" id="VTPS01000003">
    <property type="protein sequence ID" value="TZE82935.1"/>
    <property type="molecule type" value="Genomic_DNA"/>
</dbReference>
<proteinExistence type="predicted"/>
<dbReference type="PANTHER" id="PTHR39966:SF3">
    <property type="entry name" value="DUF438 DOMAIN-CONTAINING PROTEIN"/>
    <property type="match status" value="1"/>
</dbReference>
<dbReference type="AlphaFoldDB" id="A0A5D8QEE8"/>
<feature type="domain" description="Hemerythrin-like" evidence="1">
    <location>
        <begin position="36"/>
        <end position="173"/>
    </location>
</feature>
<name>A0A5D8QEE8_9THEO</name>
<accession>A0A5D8QEE8</accession>
<gene>
    <name evidence="2" type="ORF">FWJ32_02985</name>
</gene>
<reference evidence="2 3" key="1">
    <citation type="submission" date="2019-08" db="EMBL/GenBank/DDBJ databases">
        <title>Calorimonas adulescens gen. nov., sp. nov., an anaerobic thermophilic bacterium from Sakhalin hot spring.</title>
        <authorList>
            <person name="Khomyakova M.A."/>
            <person name="Merkel A.Y."/>
            <person name="Novikov A."/>
            <person name="Bonch-Osmolovskaya E.A."/>
            <person name="Slobodkin A.I."/>
        </authorList>
    </citation>
    <scope>NUCLEOTIDE SEQUENCE [LARGE SCALE GENOMIC DNA]</scope>
    <source>
        <strain evidence="2 3">A05MB</strain>
    </source>
</reference>